<feature type="domain" description="ATPase dynein-related AAA" evidence="1">
    <location>
        <begin position="41"/>
        <end position="176"/>
    </location>
</feature>
<reference evidence="2" key="1">
    <citation type="submission" date="2018-05" db="EMBL/GenBank/DDBJ databases">
        <authorList>
            <person name="Lanie J.A."/>
            <person name="Ng W.-L."/>
            <person name="Kazmierczak K.M."/>
            <person name="Andrzejewski T.M."/>
            <person name="Davidsen T.M."/>
            <person name="Wayne K.J."/>
            <person name="Tettelin H."/>
            <person name="Glass J.I."/>
            <person name="Rusch D."/>
            <person name="Podicherti R."/>
            <person name="Tsui H.-C.T."/>
            <person name="Winkler M.E."/>
        </authorList>
    </citation>
    <scope>NUCLEOTIDE SEQUENCE</scope>
</reference>
<accession>A0A382KG23</accession>
<sequence length="376" mass="42938">MSVEFIEFGKKGSSREIKEILSHIFERNNELNKEDKRGTAVCIWGTHGLGKTQIVRDYALEKKWKFSYIAPAQFEEMGDLHGMPIVVDPDKKITGDEYTVYSPPDWVPRQEGPGILLLDDINRADDRILRGCMQLLQNFELTSWELPPKWQIVATANPEGGDYSVTPMDGAMLTRMLHTTLKFDAKIWAEWAYAANVDERGIAFVLTYPELVNSDRTTPRSLTQFFEQIASIDDLKGNLQLVQALALSSLDEVTVSSFIAFVNDELTQLIDPEEILDAKDFKSIEKRIKDISVDDSGAKRVDRLATMCSRLYLKLVSNDYKQEKNHSKNLIKFLMFETIPNDLLMSLYMDLQKHGSDKIKEMTRDKKLANKLLSTL</sequence>
<organism evidence="2">
    <name type="scientific">marine metagenome</name>
    <dbReference type="NCBI Taxonomy" id="408172"/>
    <lineage>
        <taxon>unclassified sequences</taxon>
        <taxon>metagenomes</taxon>
        <taxon>ecological metagenomes</taxon>
    </lineage>
</organism>
<dbReference type="GO" id="GO:0016887">
    <property type="term" value="F:ATP hydrolysis activity"/>
    <property type="evidence" value="ECO:0007669"/>
    <property type="project" value="InterPro"/>
</dbReference>
<dbReference type="InterPro" id="IPR011704">
    <property type="entry name" value="ATPase_dyneun-rel_AAA"/>
</dbReference>
<dbReference type="GO" id="GO:0005524">
    <property type="term" value="F:ATP binding"/>
    <property type="evidence" value="ECO:0007669"/>
    <property type="project" value="InterPro"/>
</dbReference>
<dbReference type="Gene3D" id="3.40.50.300">
    <property type="entry name" value="P-loop containing nucleotide triphosphate hydrolases"/>
    <property type="match status" value="1"/>
</dbReference>
<evidence type="ECO:0000259" key="1">
    <source>
        <dbReference type="Pfam" id="PF07728"/>
    </source>
</evidence>
<dbReference type="InterPro" id="IPR027417">
    <property type="entry name" value="P-loop_NTPase"/>
</dbReference>
<protein>
    <recommendedName>
        <fullName evidence="1">ATPase dynein-related AAA domain-containing protein</fullName>
    </recommendedName>
</protein>
<dbReference type="EMBL" id="UINC01079908">
    <property type="protein sequence ID" value="SVC22363.1"/>
    <property type="molecule type" value="Genomic_DNA"/>
</dbReference>
<dbReference type="Pfam" id="PF07728">
    <property type="entry name" value="AAA_5"/>
    <property type="match status" value="1"/>
</dbReference>
<gene>
    <name evidence="2" type="ORF">METZ01_LOCUS275217</name>
</gene>
<feature type="non-terminal residue" evidence="2">
    <location>
        <position position="376"/>
    </location>
</feature>
<proteinExistence type="predicted"/>
<name>A0A382KG23_9ZZZZ</name>
<dbReference type="AlphaFoldDB" id="A0A382KG23"/>
<evidence type="ECO:0000313" key="2">
    <source>
        <dbReference type="EMBL" id="SVC22363.1"/>
    </source>
</evidence>
<dbReference type="SUPFAM" id="SSF52540">
    <property type="entry name" value="P-loop containing nucleoside triphosphate hydrolases"/>
    <property type="match status" value="1"/>
</dbReference>